<dbReference type="InterPro" id="IPR043129">
    <property type="entry name" value="ATPase_NBD"/>
</dbReference>
<evidence type="ECO:0000256" key="2">
    <source>
        <dbReference type="ARBA" id="ARBA00022777"/>
    </source>
</evidence>
<dbReference type="GO" id="GO:0006096">
    <property type="term" value="P:glycolytic process"/>
    <property type="evidence" value="ECO:0007669"/>
    <property type="project" value="UniProtKB-UniRule"/>
</dbReference>
<reference evidence="5 6" key="1">
    <citation type="journal article" date="2019" name="Nat. Microbiol.">
        <title>Mediterranean grassland soil C-N compound turnover is dependent on rainfall and depth, and is mediated by genomically divergent microorganisms.</title>
        <authorList>
            <person name="Diamond S."/>
            <person name="Andeer P.F."/>
            <person name="Li Z."/>
            <person name="Crits-Christoph A."/>
            <person name="Burstein D."/>
            <person name="Anantharaman K."/>
            <person name="Lane K.R."/>
            <person name="Thomas B.C."/>
            <person name="Pan C."/>
            <person name="Northen T.R."/>
            <person name="Banfield J.F."/>
        </authorList>
    </citation>
    <scope>NUCLEOTIDE SEQUENCE [LARGE SCALE GENOMIC DNA]</scope>
    <source>
        <strain evidence="5">NP_3</strain>
    </source>
</reference>
<comment type="similarity">
    <text evidence="3 4">Belongs to the bacterial glucokinase family.</text>
</comment>
<evidence type="ECO:0000313" key="6">
    <source>
        <dbReference type="Proteomes" id="UP000318509"/>
    </source>
</evidence>
<organism evidence="5 6">
    <name type="scientific">Candidatus Segetimicrobium genomatis</name>
    <dbReference type="NCBI Taxonomy" id="2569760"/>
    <lineage>
        <taxon>Bacteria</taxon>
        <taxon>Bacillati</taxon>
        <taxon>Candidatus Sysuimicrobiota</taxon>
        <taxon>Candidatus Sysuimicrobiia</taxon>
        <taxon>Candidatus Sysuimicrobiales</taxon>
        <taxon>Candidatus Segetimicrobiaceae</taxon>
        <taxon>Candidatus Segetimicrobium</taxon>
    </lineage>
</organism>
<gene>
    <name evidence="3 5" type="primary">glk</name>
    <name evidence="5" type="ORF">E6H00_15010</name>
</gene>
<evidence type="ECO:0000256" key="1">
    <source>
        <dbReference type="ARBA" id="ARBA00022679"/>
    </source>
</evidence>
<dbReference type="SUPFAM" id="SSF53067">
    <property type="entry name" value="Actin-like ATPase domain"/>
    <property type="match status" value="1"/>
</dbReference>
<keyword evidence="3" id="KW-0963">Cytoplasm</keyword>
<dbReference type="PANTHER" id="PTHR47363:SF1">
    <property type="entry name" value="GLUCOKINASE"/>
    <property type="match status" value="1"/>
</dbReference>
<dbReference type="AlphaFoldDB" id="A0A537JWP0"/>
<keyword evidence="2 3" id="KW-0418">Kinase</keyword>
<comment type="caution">
    <text evidence="5">The sequence shown here is derived from an EMBL/GenBank/DDBJ whole genome shotgun (WGS) entry which is preliminary data.</text>
</comment>
<dbReference type="GO" id="GO:0004340">
    <property type="term" value="F:glucokinase activity"/>
    <property type="evidence" value="ECO:0007669"/>
    <property type="project" value="UniProtKB-UniRule"/>
</dbReference>
<dbReference type="EC" id="2.7.1.2" evidence="3"/>
<dbReference type="InterPro" id="IPR003836">
    <property type="entry name" value="Glucokinase"/>
</dbReference>
<dbReference type="PANTHER" id="PTHR47363">
    <property type="entry name" value="GLUCOKINASE"/>
    <property type="match status" value="1"/>
</dbReference>
<dbReference type="NCBIfam" id="TIGR00749">
    <property type="entry name" value="glk"/>
    <property type="match status" value="1"/>
</dbReference>
<dbReference type="GO" id="GO:0005536">
    <property type="term" value="F:D-glucose binding"/>
    <property type="evidence" value="ECO:0007669"/>
    <property type="project" value="InterPro"/>
</dbReference>
<proteinExistence type="inferred from homology"/>
<evidence type="ECO:0000313" key="5">
    <source>
        <dbReference type="EMBL" id="TMI87606.1"/>
    </source>
</evidence>
<protein>
    <recommendedName>
        <fullName evidence="3">Glucokinase</fullName>
        <ecNumber evidence="3">2.7.1.2</ecNumber>
    </recommendedName>
    <alternativeName>
        <fullName evidence="3">Glucose kinase</fullName>
    </alternativeName>
</protein>
<evidence type="ECO:0000256" key="4">
    <source>
        <dbReference type="RuleBase" id="RU004046"/>
    </source>
</evidence>
<dbReference type="Pfam" id="PF02685">
    <property type="entry name" value="Glucokinase"/>
    <property type="match status" value="1"/>
</dbReference>
<dbReference type="GO" id="GO:0005737">
    <property type="term" value="C:cytoplasm"/>
    <property type="evidence" value="ECO:0007669"/>
    <property type="project" value="UniProtKB-SubCell"/>
</dbReference>
<keyword evidence="3" id="KW-0547">Nucleotide-binding</keyword>
<sequence length="336" mass="35128">MPETAPATVLAGDIGGTKTDLAVFSPERGLRAPLAEGTFHSADYPSLEAVVHEFLDTIQVALGGATFGVAGPVVAGRAQVTNLPWMIDEAHLSAALRLPRVRVVNDLDAIALGILLLEPADLETLSPGAPASGGAIAVIAPGTGLGEAFLIWDGQRYQAHPSEGGHVDFAPTNVREIEMLRALQRRFGHVSYERVCSGLGLPNIYAYLKEAGVAEEPAWLARQLETAPDPTPMIIKAALDDPPCALCAETLGMFVSILGAEAGNLALKTLATGGVYVAGGIPRRILPALKRGFLEAFRRKGRFATLLDRVPVHVVLNSKVGLMGAASLGLAARGDG</sequence>
<keyword evidence="3" id="KW-0324">Glycolysis</keyword>
<keyword evidence="1 3" id="KW-0808">Transferase</keyword>
<dbReference type="Gene3D" id="3.30.420.40">
    <property type="match status" value="1"/>
</dbReference>
<comment type="subcellular location">
    <subcellularLocation>
        <location evidence="3">Cytoplasm</location>
    </subcellularLocation>
</comment>
<dbReference type="HAMAP" id="MF_00524">
    <property type="entry name" value="Glucokinase"/>
    <property type="match status" value="1"/>
</dbReference>
<dbReference type="GO" id="GO:0005524">
    <property type="term" value="F:ATP binding"/>
    <property type="evidence" value="ECO:0007669"/>
    <property type="project" value="UniProtKB-UniRule"/>
</dbReference>
<dbReference type="CDD" id="cd24008">
    <property type="entry name" value="ASKHA_NBD_GLK"/>
    <property type="match status" value="1"/>
</dbReference>
<dbReference type="Gene3D" id="3.40.367.20">
    <property type="match status" value="1"/>
</dbReference>
<evidence type="ECO:0000256" key="3">
    <source>
        <dbReference type="HAMAP-Rule" id="MF_00524"/>
    </source>
</evidence>
<dbReference type="Proteomes" id="UP000318509">
    <property type="component" value="Unassembled WGS sequence"/>
</dbReference>
<keyword evidence="3" id="KW-0067">ATP-binding</keyword>
<accession>A0A537JWP0</accession>
<feature type="binding site" evidence="3">
    <location>
        <begin position="12"/>
        <end position="17"/>
    </location>
    <ligand>
        <name>ATP</name>
        <dbReference type="ChEBI" id="CHEBI:30616"/>
    </ligand>
</feature>
<name>A0A537JWP0_9BACT</name>
<comment type="catalytic activity">
    <reaction evidence="3">
        <text>D-glucose + ATP = D-glucose 6-phosphate + ADP + H(+)</text>
        <dbReference type="Rhea" id="RHEA:17825"/>
        <dbReference type="ChEBI" id="CHEBI:4167"/>
        <dbReference type="ChEBI" id="CHEBI:15378"/>
        <dbReference type="ChEBI" id="CHEBI:30616"/>
        <dbReference type="ChEBI" id="CHEBI:61548"/>
        <dbReference type="ChEBI" id="CHEBI:456216"/>
        <dbReference type="EC" id="2.7.1.2"/>
    </reaction>
</comment>
<dbReference type="EMBL" id="VBAK01000153">
    <property type="protein sequence ID" value="TMI87606.1"/>
    <property type="molecule type" value="Genomic_DNA"/>
</dbReference>